<sequence>MGSSSHGRFGGFCSSLSFSRVDVFAAAEVQPAAIDPPVIICITLASLRAVVSVAARSEGDPAGVRRSVGEIMQEFDENFVCKPVNLGLGEENLQNAFGKEDIGACMRVNYYPKCPQPDLTIDLSPHSDPGGLTLLLADDRVPGLQVLRGGNWVTVKPFPNAFIVNIDYQIQVSFSFYSIYVIGHMYVTIHASVLDGC</sequence>
<dbReference type="GeneID" id="104606075"/>
<dbReference type="Pfam" id="PF03171">
    <property type="entry name" value="2OG-FeII_Oxy"/>
    <property type="match status" value="1"/>
</dbReference>
<evidence type="ECO:0000256" key="2">
    <source>
        <dbReference type="ARBA" id="ARBA00023004"/>
    </source>
</evidence>
<proteinExistence type="predicted"/>
<evidence type="ECO:0000259" key="3">
    <source>
        <dbReference type="PROSITE" id="PS51471"/>
    </source>
</evidence>
<evidence type="ECO:0000256" key="1">
    <source>
        <dbReference type="ARBA" id="ARBA00022723"/>
    </source>
</evidence>
<dbReference type="KEGG" id="nnu:104606075"/>
<dbReference type="OrthoDB" id="288590at2759"/>
<protein>
    <submittedName>
        <fullName evidence="5">1-aminocyclopropane-1-carboxylate oxidase 5-like</fullName>
    </submittedName>
</protein>
<keyword evidence="4" id="KW-1185">Reference proteome</keyword>
<dbReference type="GO" id="GO:0046872">
    <property type="term" value="F:metal ion binding"/>
    <property type="evidence" value="ECO:0007669"/>
    <property type="project" value="UniProtKB-KW"/>
</dbReference>
<keyword evidence="1" id="KW-0479">Metal-binding</keyword>
<dbReference type="InterPro" id="IPR027443">
    <property type="entry name" value="IPNS-like_sf"/>
</dbReference>
<dbReference type="eggNOG" id="KOG0143">
    <property type="taxonomic scope" value="Eukaryota"/>
</dbReference>
<keyword evidence="2" id="KW-0408">Iron</keyword>
<dbReference type="PROSITE" id="PS51471">
    <property type="entry name" value="FE2OG_OXY"/>
    <property type="match status" value="1"/>
</dbReference>
<dbReference type="PANTHER" id="PTHR47991">
    <property type="entry name" value="OXOGLUTARATE/IRON-DEPENDENT DIOXYGENASE"/>
    <property type="match status" value="1"/>
</dbReference>
<dbReference type="InterPro" id="IPR044861">
    <property type="entry name" value="IPNS-like_FE2OG_OXY"/>
</dbReference>
<organism evidence="4 5">
    <name type="scientific">Nelumbo nucifera</name>
    <name type="common">Sacred lotus</name>
    <dbReference type="NCBI Taxonomy" id="4432"/>
    <lineage>
        <taxon>Eukaryota</taxon>
        <taxon>Viridiplantae</taxon>
        <taxon>Streptophyta</taxon>
        <taxon>Embryophyta</taxon>
        <taxon>Tracheophyta</taxon>
        <taxon>Spermatophyta</taxon>
        <taxon>Magnoliopsida</taxon>
        <taxon>Proteales</taxon>
        <taxon>Nelumbonaceae</taxon>
        <taxon>Nelumbo</taxon>
    </lineage>
</organism>
<dbReference type="Proteomes" id="UP000189703">
    <property type="component" value="Unplaced"/>
</dbReference>
<dbReference type="RefSeq" id="XP_010269427.1">
    <property type="nucleotide sequence ID" value="XM_010271125.1"/>
</dbReference>
<feature type="domain" description="Fe2OG dioxygenase" evidence="3">
    <location>
        <begin position="101"/>
        <end position="197"/>
    </location>
</feature>
<dbReference type="Gene3D" id="2.60.120.330">
    <property type="entry name" value="B-lactam Antibiotic, Isopenicillin N Synthase, Chain"/>
    <property type="match status" value="1"/>
</dbReference>
<evidence type="ECO:0000313" key="4">
    <source>
        <dbReference type="Proteomes" id="UP000189703"/>
    </source>
</evidence>
<reference evidence="5" key="1">
    <citation type="submission" date="2025-08" db="UniProtKB">
        <authorList>
            <consortium name="RefSeq"/>
        </authorList>
    </citation>
    <scope>IDENTIFICATION</scope>
</reference>
<dbReference type="SUPFAM" id="SSF51197">
    <property type="entry name" value="Clavaminate synthase-like"/>
    <property type="match status" value="1"/>
</dbReference>
<dbReference type="InParanoid" id="A0A1U8ANQ5"/>
<dbReference type="InterPro" id="IPR050295">
    <property type="entry name" value="Plant_2OG-oxidoreductases"/>
</dbReference>
<gene>
    <name evidence="5" type="primary">LOC104606075</name>
</gene>
<name>A0A1U8ANQ5_NELNU</name>
<dbReference type="InterPro" id="IPR005123">
    <property type="entry name" value="Oxoglu/Fe-dep_dioxygenase_dom"/>
</dbReference>
<evidence type="ECO:0000313" key="5">
    <source>
        <dbReference type="RefSeq" id="XP_010269427.1"/>
    </source>
</evidence>
<dbReference type="AlphaFoldDB" id="A0A1U8ANQ5"/>
<accession>A0A1U8ANQ5</accession>